<name>A0A834TBX9_9FABA</name>
<keyword evidence="2" id="KW-1185">Reference proteome</keyword>
<dbReference type="EMBL" id="JAAIUW010000008">
    <property type="protein sequence ID" value="KAF7818266.1"/>
    <property type="molecule type" value="Genomic_DNA"/>
</dbReference>
<reference evidence="1" key="1">
    <citation type="submission" date="2020-09" db="EMBL/GenBank/DDBJ databases">
        <title>Genome-Enabled Discovery of Anthraquinone Biosynthesis in Senna tora.</title>
        <authorList>
            <person name="Kang S.-H."/>
            <person name="Pandey R.P."/>
            <person name="Lee C.-M."/>
            <person name="Sim J.-S."/>
            <person name="Jeong J.-T."/>
            <person name="Choi B.-S."/>
            <person name="Jung M."/>
            <person name="Ginzburg D."/>
            <person name="Zhao K."/>
            <person name="Won S.Y."/>
            <person name="Oh T.-J."/>
            <person name="Yu Y."/>
            <person name="Kim N.-H."/>
            <person name="Lee O.R."/>
            <person name="Lee T.-H."/>
            <person name="Bashyal P."/>
            <person name="Kim T.-S."/>
            <person name="Lee W.-H."/>
            <person name="Kawkins C."/>
            <person name="Kim C.-K."/>
            <person name="Kim J.S."/>
            <person name="Ahn B.O."/>
            <person name="Rhee S.Y."/>
            <person name="Sohng J.K."/>
        </authorList>
    </citation>
    <scope>NUCLEOTIDE SEQUENCE</scope>
    <source>
        <tissue evidence="1">Leaf</tissue>
    </source>
</reference>
<sequence length="36" mass="4115">MADHIVDPFINGIDEDLDKIETWIYDFPDFLNAGSS</sequence>
<accession>A0A834TBX9</accession>
<evidence type="ECO:0000313" key="1">
    <source>
        <dbReference type="EMBL" id="KAF7818266.1"/>
    </source>
</evidence>
<organism evidence="1 2">
    <name type="scientific">Senna tora</name>
    <dbReference type="NCBI Taxonomy" id="362788"/>
    <lineage>
        <taxon>Eukaryota</taxon>
        <taxon>Viridiplantae</taxon>
        <taxon>Streptophyta</taxon>
        <taxon>Embryophyta</taxon>
        <taxon>Tracheophyta</taxon>
        <taxon>Spermatophyta</taxon>
        <taxon>Magnoliopsida</taxon>
        <taxon>eudicotyledons</taxon>
        <taxon>Gunneridae</taxon>
        <taxon>Pentapetalae</taxon>
        <taxon>rosids</taxon>
        <taxon>fabids</taxon>
        <taxon>Fabales</taxon>
        <taxon>Fabaceae</taxon>
        <taxon>Caesalpinioideae</taxon>
        <taxon>Cassia clade</taxon>
        <taxon>Senna</taxon>
    </lineage>
</organism>
<dbReference type="Proteomes" id="UP000634136">
    <property type="component" value="Unassembled WGS sequence"/>
</dbReference>
<gene>
    <name evidence="1" type="ORF">G2W53_023721</name>
</gene>
<dbReference type="AlphaFoldDB" id="A0A834TBX9"/>
<comment type="caution">
    <text evidence="1">The sequence shown here is derived from an EMBL/GenBank/DDBJ whole genome shotgun (WGS) entry which is preliminary data.</text>
</comment>
<proteinExistence type="predicted"/>
<protein>
    <submittedName>
        <fullName evidence="1">Uncharacterized protein</fullName>
    </submittedName>
</protein>
<evidence type="ECO:0000313" key="2">
    <source>
        <dbReference type="Proteomes" id="UP000634136"/>
    </source>
</evidence>